<dbReference type="RefSeq" id="WP_035198660.1">
    <property type="nucleotide sequence ID" value="NZ_JJRY01000032.1"/>
</dbReference>
<dbReference type="SUPFAM" id="SSF48452">
    <property type="entry name" value="TPR-like"/>
    <property type="match status" value="1"/>
</dbReference>
<feature type="coiled-coil region" evidence="2">
    <location>
        <begin position="646"/>
        <end position="673"/>
    </location>
</feature>
<dbReference type="PROSITE" id="PS50005">
    <property type="entry name" value="TPR"/>
    <property type="match status" value="1"/>
</dbReference>
<accession>A0A072NSN7</accession>
<dbReference type="InterPro" id="IPR019734">
    <property type="entry name" value="TPR_rpt"/>
</dbReference>
<dbReference type="InterPro" id="IPR011990">
    <property type="entry name" value="TPR-like_helical_dom_sf"/>
</dbReference>
<comment type="caution">
    <text evidence="3">The sequence shown here is derived from an EMBL/GenBank/DDBJ whole genome shotgun (WGS) entry which is preliminary data.</text>
</comment>
<dbReference type="PATRIC" id="fig|1348973.3.peg.4478"/>
<gene>
    <name evidence="3" type="ORF">M670_04611</name>
</gene>
<evidence type="ECO:0000313" key="4">
    <source>
        <dbReference type="Proteomes" id="UP000027936"/>
    </source>
</evidence>
<dbReference type="EMBL" id="JJRY01000032">
    <property type="protein sequence ID" value="KEF36230.1"/>
    <property type="molecule type" value="Genomic_DNA"/>
</dbReference>
<reference evidence="3 4" key="1">
    <citation type="submission" date="2014-04" db="EMBL/GenBank/DDBJ databases">
        <title>Draft genome sequence of Bacillus azotoformans MEV2011, a (co-) denitrifying strain unable to grow in the presence of oxygen.</title>
        <authorList>
            <person name="Nielsen M."/>
            <person name="Schreiber L."/>
            <person name="Finster K."/>
            <person name="Schramm A."/>
        </authorList>
    </citation>
    <scope>NUCLEOTIDE SEQUENCE [LARGE SCALE GENOMIC DNA]</scope>
    <source>
        <strain evidence="3 4">MEV2011</strain>
    </source>
</reference>
<evidence type="ECO:0000313" key="3">
    <source>
        <dbReference type="EMBL" id="KEF36230.1"/>
    </source>
</evidence>
<dbReference type="OrthoDB" id="2953146at2"/>
<dbReference type="AlphaFoldDB" id="A0A072NSN7"/>
<organism evidence="3 4">
    <name type="scientific">Schinkia azotoformans MEV2011</name>
    <dbReference type="NCBI Taxonomy" id="1348973"/>
    <lineage>
        <taxon>Bacteria</taxon>
        <taxon>Bacillati</taxon>
        <taxon>Bacillota</taxon>
        <taxon>Bacilli</taxon>
        <taxon>Bacillales</taxon>
        <taxon>Bacillaceae</taxon>
        <taxon>Calidifontibacillus/Schinkia group</taxon>
        <taxon>Schinkia</taxon>
    </lineage>
</organism>
<name>A0A072NSN7_SCHAZ</name>
<dbReference type="Proteomes" id="UP000027936">
    <property type="component" value="Unassembled WGS sequence"/>
</dbReference>
<keyword evidence="2" id="KW-0175">Coiled coil</keyword>
<evidence type="ECO:0000256" key="1">
    <source>
        <dbReference type="PROSITE-ProRule" id="PRU00339"/>
    </source>
</evidence>
<sequence>MTNEKELINKSYYQTIIDKNKTGQPIQVLGEMYMDEKENEIPDFSSIRFAQAEIYFLNQDYEAAIFKWENVLDENLKPWAQKNIADAHFELNLLELAVDIYKAVITDSDVLNMEVFLQLFSAYKKLGKLEAAIDIIKNAVNLNPDYSCVTEMAREFFEECKDWGNAVELTVTEAIRTKSLQWFAVLEGYIEQGLTMSIEPSYFNEALMTLFNIDKFRFERLATALWNSYKQSDYYFQWLKEINHLLLNNTLEGSYIWKMFPSLFNETYYELISGKFLIKDISEIIHSHFANWKELFSGSDSLGCLSAIIAWNEIFPSHLDASLVSEAENVLKSSSWDQNGLDDGKWLFESIKKWADKEGLLHVLSLFIQPMMEGSNIEEVGATKLLYIIKKALGFLIGKKVEEENTIIDNINLNEELLIKINGIQYQLNDMEESKDKAITSSFKKIKNQWIENSMITIPEVLRNCSDIVKLDSDFGRIHVRLNEEMNRRIADYMENTALLEFENEIQRWIADCEGEFKSTQAYLDEISESLNNICGEDKIALNCDIKVLADWKRDMDRLTRGIVHLKQENIMLRNTPLQFLLKSVGKLFGTISKSKEKLHSTYKNFIENADYNQTAHSILHPFIQQLELFERSIERDISMFFSNPFDILNRTSEEAQSNIEQHKESLQYMRENPEIYRDPLTLFELKILQYELMYAVNKISPSCVEGLCLI</sequence>
<dbReference type="Gene3D" id="1.25.40.10">
    <property type="entry name" value="Tetratricopeptide repeat domain"/>
    <property type="match status" value="1"/>
</dbReference>
<protein>
    <submittedName>
        <fullName evidence="3">Tetratricopeptide repeat protein</fullName>
    </submittedName>
</protein>
<proteinExistence type="predicted"/>
<evidence type="ECO:0000256" key="2">
    <source>
        <dbReference type="SAM" id="Coils"/>
    </source>
</evidence>
<feature type="repeat" description="TPR" evidence="1">
    <location>
        <begin position="113"/>
        <end position="146"/>
    </location>
</feature>
<keyword evidence="1" id="KW-0802">TPR repeat</keyword>
<dbReference type="SMART" id="SM00028">
    <property type="entry name" value="TPR"/>
    <property type="match status" value="2"/>
</dbReference>